<dbReference type="EC" id="2.5.1.61" evidence="8"/>
<dbReference type="HAMAP" id="MF_00260">
    <property type="entry name" value="Porphobil_deam"/>
    <property type="match status" value="1"/>
</dbReference>
<feature type="domain" description="Porphobilinogen deaminase N-terminal" evidence="9">
    <location>
        <begin position="4"/>
        <end position="212"/>
    </location>
</feature>
<evidence type="ECO:0000259" key="9">
    <source>
        <dbReference type="Pfam" id="PF01379"/>
    </source>
</evidence>
<dbReference type="Gene3D" id="3.40.190.10">
    <property type="entry name" value="Periplasmic binding protein-like II"/>
    <property type="match status" value="2"/>
</dbReference>
<dbReference type="InterPro" id="IPR022419">
    <property type="entry name" value="Porphobilin_deaminase_cofac_BS"/>
</dbReference>
<dbReference type="AlphaFoldDB" id="A0A0M0KHY1"/>
<dbReference type="PATRIC" id="fig|136160.3.peg.1176"/>
<dbReference type="GeneID" id="87598568"/>
<dbReference type="FunFam" id="3.40.190.10:FF:000004">
    <property type="entry name" value="Porphobilinogen deaminase"/>
    <property type="match status" value="1"/>
</dbReference>
<evidence type="ECO:0000256" key="3">
    <source>
        <dbReference type="ARBA" id="ARBA00005638"/>
    </source>
</evidence>
<dbReference type="Pfam" id="PF03900">
    <property type="entry name" value="Porphobil_deamC"/>
    <property type="match status" value="1"/>
</dbReference>
<evidence type="ECO:0000256" key="7">
    <source>
        <dbReference type="ARBA" id="ARBA00048169"/>
    </source>
</evidence>
<dbReference type="FunFam" id="3.40.190.10:FF:000005">
    <property type="entry name" value="Porphobilinogen deaminase"/>
    <property type="match status" value="1"/>
</dbReference>
<evidence type="ECO:0000256" key="5">
    <source>
        <dbReference type="ARBA" id="ARBA00022679"/>
    </source>
</evidence>
<dbReference type="CDD" id="cd13646">
    <property type="entry name" value="PBP2_EcHMBS_like"/>
    <property type="match status" value="1"/>
</dbReference>
<comment type="subunit">
    <text evidence="4 8">Monomer.</text>
</comment>
<comment type="cofactor">
    <cofactor evidence="8">
        <name>dipyrromethane</name>
        <dbReference type="ChEBI" id="CHEBI:60342"/>
    </cofactor>
    <text evidence="8">Binds 1 dipyrromethane group covalently.</text>
</comment>
<feature type="domain" description="Porphobilinogen deaminase C-terminal" evidence="10">
    <location>
        <begin position="225"/>
        <end position="293"/>
    </location>
</feature>
<dbReference type="Pfam" id="PF01379">
    <property type="entry name" value="Porphobil_deam"/>
    <property type="match status" value="1"/>
</dbReference>
<comment type="catalytic activity">
    <reaction evidence="7 8">
        <text>4 porphobilinogen + H2O = hydroxymethylbilane + 4 NH4(+)</text>
        <dbReference type="Rhea" id="RHEA:13185"/>
        <dbReference type="ChEBI" id="CHEBI:15377"/>
        <dbReference type="ChEBI" id="CHEBI:28938"/>
        <dbReference type="ChEBI" id="CHEBI:57845"/>
        <dbReference type="ChEBI" id="CHEBI:58126"/>
        <dbReference type="EC" id="2.5.1.61"/>
    </reaction>
</comment>
<evidence type="ECO:0000256" key="4">
    <source>
        <dbReference type="ARBA" id="ARBA00011245"/>
    </source>
</evidence>
<dbReference type="NCBIfam" id="TIGR00212">
    <property type="entry name" value="hemC"/>
    <property type="match status" value="1"/>
</dbReference>
<dbReference type="PANTHER" id="PTHR11557:SF0">
    <property type="entry name" value="PORPHOBILINOGEN DEAMINASE"/>
    <property type="match status" value="1"/>
</dbReference>
<dbReference type="Gene3D" id="3.30.160.40">
    <property type="entry name" value="Porphobilinogen deaminase, C-terminal domain"/>
    <property type="match status" value="1"/>
</dbReference>
<dbReference type="InterPro" id="IPR036803">
    <property type="entry name" value="Porphobilinogen_deaminase_C_sf"/>
</dbReference>
<keyword evidence="6 8" id="KW-0627">Porphyrin biosynthesis</keyword>
<dbReference type="InterPro" id="IPR022417">
    <property type="entry name" value="Porphobilin_deaminase_N"/>
</dbReference>
<dbReference type="RefSeq" id="WP_053430581.1">
    <property type="nucleotide sequence ID" value="NZ_CP040441.1"/>
</dbReference>
<dbReference type="FunFam" id="3.30.160.40:FF:000001">
    <property type="entry name" value="Porphobilinogen deaminase"/>
    <property type="match status" value="1"/>
</dbReference>
<sequence>MRKIIIGSRRSQLALTQTEWVISKLKEAGAPFDFEIKKIITKGDQILDVTLSKVGGKGLFVKEIEQAMANKEIDIAVHSMKDVPSVLQEGFALGATTTRVDPRDALISNEGYTLAELPAGSIVGTSSLRRSAQILAKRPDLEVKWIRGNIETRLRKLKEEDFDAIILAAAGLERMGWSNEIVTEYLDPDLCVPAVGQGALGIECRADDDEVLEMLKTINDDTTAKTVLAERTFLHRMEGGCQVPIAGYATLTDEGEIELTALVGTPDGEQIFKEILRGKDPVELGETMAQTLMDQGAKEVLEQVKKGLESQ</sequence>
<evidence type="ECO:0000256" key="1">
    <source>
        <dbReference type="ARBA" id="ARBA00002869"/>
    </source>
</evidence>
<dbReference type="GO" id="GO:0005737">
    <property type="term" value="C:cytoplasm"/>
    <property type="evidence" value="ECO:0007669"/>
    <property type="project" value="UniProtKB-UniRule"/>
</dbReference>
<dbReference type="InterPro" id="IPR022418">
    <property type="entry name" value="Porphobilinogen_deaminase_C"/>
</dbReference>
<keyword evidence="5 8" id="KW-0808">Transferase</keyword>
<dbReference type="SUPFAM" id="SSF53850">
    <property type="entry name" value="Periplasmic binding protein-like II"/>
    <property type="match status" value="1"/>
</dbReference>
<dbReference type="PIRSF" id="PIRSF001438">
    <property type="entry name" value="4pyrrol_synth_OHMeBilane_synth"/>
    <property type="match status" value="1"/>
</dbReference>
<evidence type="ECO:0000256" key="8">
    <source>
        <dbReference type="HAMAP-Rule" id="MF_00260"/>
    </source>
</evidence>
<comment type="caution">
    <text evidence="11">The sequence shown here is derived from an EMBL/GenBank/DDBJ whole genome shotgun (WGS) entry which is preliminary data.</text>
</comment>
<reference evidence="11" key="1">
    <citation type="submission" date="2015-08" db="EMBL/GenBank/DDBJ databases">
        <title>Complete DNA Sequence of Pseudomonas syringae pv. actinidiae, the Causal Agent of Kiwifruit Canker Disease.</title>
        <authorList>
            <person name="Rikkerink E.H.A."/>
            <person name="Fineran P.C."/>
        </authorList>
    </citation>
    <scope>NUCLEOTIDE SEQUENCE</scope>
    <source>
        <strain evidence="11">DSM 13666</strain>
    </source>
</reference>
<comment type="function">
    <text evidence="1 8">Tetrapolymerization of the monopyrrole PBG into the hydroxymethylbilane pre-uroporphyrinogen in several discrete steps.</text>
</comment>
<evidence type="ECO:0000256" key="2">
    <source>
        <dbReference type="ARBA" id="ARBA00004735"/>
    </source>
</evidence>
<organism evidence="11">
    <name type="scientific">Halalkalibacterium halodurans</name>
    <name type="common">Bacillus halodurans</name>
    <dbReference type="NCBI Taxonomy" id="86665"/>
    <lineage>
        <taxon>Bacteria</taxon>
        <taxon>Bacillati</taxon>
        <taxon>Bacillota</taxon>
        <taxon>Bacilli</taxon>
        <taxon>Bacillales</taxon>
        <taxon>Bacillaceae</taxon>
        <taxon>Halalkalibacterium (ex Joshi et al. 2022)</taxon>
    </lineage>
</organism>
<dbReference type="GO" id="GO:0006782">
    <property type="term" value="P:protoporphyrinogen IX biosynthetic process"/>
    <property type="evidence" value="ECO:0007669"/>
    <property type="project" value="UniProtKB-UniRule"/>
</dbReference>
<dbReference type="EMBL" id="LILD01000001">
    <property type="protein sequence ID" value="KOO38207.1"/>
    <property type="molecule type" value="Genomic_DNA"/>
</dbReference>
<dbReference type="InterPro" id="IPR000860">
    <property type="entry name" value="HemC"/>
</dbReference>
<comment type="miscellaneous">
    <text evidence="8">The porphobilinogen subunits are added to the dipyrromethane group.</text>
</comment>
<proteinExistence type="inferred from homology"/>
<name>A0A0M0KHY1_ALKHA</name>
<dbReference type="SUPFAM" id="SSF54782">
    <property type="entry name" value="Porphobilinogen deaminase (hydroxymethylbilane synthase), C-terminal domain"/>
    <property type="match status" value="1"/>
</dbReference>
<comment type="pathway">
    <text evidence="2">Porphyrin-containing compound metabolism; protoporphyrin-IX biosynthesis; coproporphyrinogen-III from 5-aminolevulinate: step 2/4.</text>
</comment>
<feature type="modified residue" description="S-(dipyrrolylmethanemethyl)cysteine" evidence="8">
    <location>
        <position position="241"/>
    </location>
</feature>
<accession>A0A0M0KHY1</accession>
<evidence type="ECO:0000259" key="10">
    <source>
        <dbReference type="Pfam" id="PF03900"/>
    </source>
</evidence>
<evidence type="ECO:0000313" key="11">
    <source>
        <dbReference type="EMBL" id="KOO38207.1"/>
    </source>
</evidence>
<dbReference type="PRINTS" id="PR00151">
    <property type="entry name" value="PORPHBDMNASE"/>
</dbReference>
<dbReference type="PROSITE" id="PS00533">
    <property type="entry name" value="PORPHOBILINOGEN_DEAM"/>
    <property type="match status" value="1"/>
</dbReference>
<dbReference type="GO" id="GO:0004418">
    <property type="term" value="F:hydroxymethylbilane synthase activity"/>
    <property type="evidence" value="ECO:0007669"/>
    <property type="project" value="UniProtKB-UniRule"/>
</dbReference>
<comment type="similarity">
    <text evidence="3 8">Belongs to the HMBS family.</text>
</comment>
<protein>
    <recommendedName>
        <fullName evidence="8">Porphobilinogen deaminase</fullName>
        <shortName evidence="8">PBG</shortName>
        <ecNumber evidence="8">2.5.1.61</ecNumber>
    </recommendedName>
    <alternativeName>
        <fullName evidence="8">Hydroxymethylbilane synthase</fullName>
        <shortName evidence="8">HMBS</shortName>
    </alternativeName>
    <alternativeName>
        <fullName evidence="8">Pre-uroporphyrinogen synthase</fullName>
    </alternativeName>
</protein>
<evidence type="ECO:0000256" key="6">
    <source>
        <dbReference type="ARBA" id="ARBA00023244"/>
    </source>
</evidence>
<dbReference type="PANTHER" id="PTHR11557">
    <property type="entry name" value="PORPHOBILINOGEN DEAMINASE"/>
    <property type="match status" value="1"/>
</dbReference>
<gene>
    <name evidence="8" type="primary">hemC</name>
    <name evidence="11" type="ORF">AMD02_04525</name>
</gene>